<keyword evidence="3 5" id="KW-1133">Transmembrane helix</keyword>
<dbReference type="Pfam" id="PF00528">
    <property type="entry name" value="BPD_transp_1"/>
    <property type="match status" value="1"/>
</dbReference>
<dbReference type="InterPro" id="IPR000515">
    <property type="entry name" value="MetI-like"/>
</dbReference>
<reference evidence="8 10" key="2">
    <citation type="submission" date="2018-06" db="EMBL/GenBank/DDBJ databases">
        <authorList>
            <consortium name="Pathogen Informatics"/>
            <person name="Doyle S."/>
        </authorList>
    </citation>
    <scope>NUCLEOTIDE SEQUENCE [LARGE SCALE GENOMIC DNA]</scope>
    <source>
        <strain evidence="8 10">NCTC10293</strain>
    </source>
</reference>
<dbReference type="Proteomes" id="UP000255279">
    <property type="component" value="Unassembled WGS sequence"/>
</dbReference>
<dbReference type="PANTHER" id="PTHR30325:SF0">
    <property type="entry name" value="INNER MEMBRANE ABC TRANSPORTER PERMEASE PROTEIN YEJE"/>
    <property type="match status" value="1"/>
</dbReference>
<dbReference type="PROSITE" id="PS50928">
    <property type="entry name" value="ABC_TM1"/>
    <property type="match status" value="1"/>
</dbReference>
<reference evidence="7 9" key="1">
    <citation type="submission" date="2017-02" db="EMBL/GenBank/DDBJ databases">
        <title>Draft genome sequence of Moraxella caviae CCUG 355 type strain.</title>
        <authorList>
            <person name="Engstrom-Jakobsson H."/>
            <person name="Salva-Serra F."/>
            <person name="Thorell K."/>
            <person name="Gonzales-Siles L."/>
            <person name="Karlsson R."/>
            <person name="Boulund F."/>
            <person name="Engstrand L."/>
            <person name="Moore E."/>
        </authorList>
    </citation>
    <scope>NUCLEOTIDE SEQUENCE [LARGE SCALE GENOMIC DNA]</scope>
    <source>
        <strain evidence="7 9">CCUG 355</strain>
    </source>
</reference>
<feature type="transmembrane region" description="Helical" evidence="5">
    <location>
        <begin position="38"/>
        <end position="57"/>
    </location>
</feature>
<protein>
    <submittedName>
        <fullName evidence="8">Inner membrane ABC transporter permease protein yejE</fullName>
    </submittedName>
</protein>
<dbReference type="Gene3D" id="1.10.3720.10">
    <property type="entry name" value="MetI-like"/>
    <property type="match status" value="1"/>
</dbReference>
<evidence type="ECO:0000256" key="2">
    <source>
        <dbReference type="ARBA" id="ARBA00022692"/>
    </source>
</evidence>
<dbReference type="EMBL" id="MUXU01000034">
    <property type="protein sequence ID" value="OOR90104.1"/>
    <property type="molecule type" value="Genomic_DNA"/>
</dbReference>
<accession>A0A1T0A309</accession>
<evidence type="ECO:0000256" key="4">
    <source>
        <dbReference type="ARBA" id="ARBA00023136"/>
    </source>
</evidence>
<comment type="similarity">
    <text evidence="5">Belongs to the binding-protein-dependent transport system permease family.</text>
</comment>
<dbReference type="EMBL" id="UGQE01000004">
    <property type="protein sequence ID" value="STZ14727.1"/>
    <property type="molecule type" value="Genomic_DNA"/>
</dbReference>
<dbReference type="Pfam" id="PF12911">
    <property type="entry name" value="OppC_N"/>
    <property type="match status" value="1"/>
</dbReference>
<keyword evidence="2 5" id="KW-0812">Transmembrane</keyword>
<dbReference type="InterPro" id="IPR035906">
    <property type="entry name" value="MetI-like_sf"/>
</dbReference>
<feature type="transmembrane region" description="Helical" evidence="5">
    <location>
        <begin position="194"/>
        <end position="217"/>
    </location>
</feature>
<dbReference type="GO" id="GO:0055085">
    <property type="term" value="P:transmembrane transport"/>
    <property type="evidence" value="ECO:0007669"/>
    <property type="project" value="InterPro"/>
</dbReference>
<evidence type="ECO:0000313" key="9">
    <source>
        <dbReference type="Proteomes" id="UP000190435"/>
    </source>
</evidence>
<keyword evidence="5" id="KW-0813">Transport</keyword>
<proteinExistence type="inferred from homology"/>
<evidence type="ECO:0000256" key="3">
    <source>
        <dbReference type="ARBA" id="ARBA00022989"/>
    </source>
</evidence>
<feature type="transmembrane region" description="Helical" evidence="5">
    <location>
        <begin position="229"/>
        <end position="247"/>
    </location>
</feature>
<evidence type="ECO:0000256" key="5">
    <source>
        <dbReference type="RuleBase" id="RU363032"/>
    </source>
</evidence>
<sequence length="388" mass="42210">MTHAKHSRSYDFQQNRQTFWRSLSVLWRKFARQKSAKISALLFALVCVLALAAPIIANDKPILVYYPASQPVNNFLQQTSSQTANRSFSWSFQSNSPASNSSPWFFPVWRDYPETAFGGVFETSADFSDPALMAHLAQHGWVVMPPITYAAGTIAPVQDGVLHPSAPSKAHWLGTDSVGRDVLARVLYGLRTSLGFALLLTLLGACIGVAFGTLMGYVGGAVDLLGQRFLEIWLGLPQLFILAMLASVFAPSWWLLFAVMLAFSWVSLVQVVRVQMLQLRNIDYALAARNLGVSHTRIAVRHLLPPVLAVACAQLPFVMVANISALAALDFLGFGLPATSASLGELLAQGKNHLDSPHLLLVGVAVLGGVLTLLVFIGDGLRELIDER</sequence>
<keyword evidence="9" id="KW-1185">Reference proteome</keyword>
<feature type="transmembrane region" description="Helical" evidence="5">
    <location>
        <begin position="253"/>
        <end position="272"/>
    </location>
</feature>
<dbReference type="GO" id="GO:0005886">
    <property type="term" value="C:plasma membrane"/>
    <property type="evidence" value="ECO:0007669"/>
    <property type="project" value="UniProtKB-SubCell"/>
</dbReference>
<name>A0A1T0A309_9GAMM</name>
<keyword evidence="4 5" id="KW-0472">Membrane</keyword>
<dbReference type="CDD" id="cd06261">
    <property type="entry name" value="TM_PBP2"/>
    <property type="match status" value="1"/>
</dbReference>
<comment type="subcellular location">
    <subcellularLocation>
        <location evidence="1 5">Cell membrane</location>
        <topology evidence="1 5">Multi-pass membrane protein</topology>
    </subcellularLocation>
</comment>
<dbReference type="SUPFAM" id="SSF161098">
    <property type="entry name" value="MetI-like"/>
    <property type="match status" value="1"/>
</dbReference>
<feature type="transmembrane region" description="Helical" evidence="5">
    <location>
        <begin position="307"/>
        <end position="338"/>
    </location>
</feature>
<feature type="transmembrane region" description="Helical" evidence="5">
    <location>
        <begin position="358"/>
        <end position="378"/>
    </location>
</feature>
<organism evidence="7 9">
    <name type="scientific">Moraxella caviae</name>
    <dbReference type="NCBI Taxonomy" id="34060"/>
    <lineage>
        <taxon>Bacteria</taxon>
        <taxon>Pseudomonadati</taxon>
        <taxon>Pseudomonadota</taxon>
        <taxon>Gammaproteobacteria</taxon>
        <taxon>Moraxellales</taxon>
        <taxon>Moraxellaceae</taxon>
        <taxon>Moraxella</taxon>
    </lineage>
</organism>
<dbReference type="OrthoDB" id="9805884at2"/>
<dbReference type="GO" id="GO:0042884">
    <property type="term" value="P:microcin transport"/>
    <property type="evidence" value="ECO:0007669"/>
    <property type="project" value="TreeGrafter"/>
</dbReference>
<feature type="domain" description="ABC transmembrane type-1" evidence="6">
    <location>
        <begin position="190"/>
        <end position="379"/>
    </location>
</feature>
<evidence type="ECO:0000313" key="8">
    <source>
        <dbReference type="EMBL" id="STZ14727.1"/>
    </source>
</evidence>
<evidence type="ECO:0000313" key="10">
    <source>
        <dbReference type="Proteomes" id="UP000255279"/>
    </source>
</evidence>
<dbReference type="AlphaFoldDB" id="A0A1T0A309"/>
<evidence type="ECO:0000256" key="1">
    <source>
        <dbReference type="ARBA" id="ARBA00004651"/>
    </source>
</evidence>
<dbReference type="InterPro" id="IPR025966">
    <property type="entry name" value="OppC_N"/>
</dbReference>
<dbReference type="Proteomes" id="UP000190435">
    <property type="component" value="Unassembled WGS sequence"/>
</dbReference>
<dbReference type="PANTHER" id="PTHR30325">
    <property type="entry name" value="MEMBRANE COMPONENT OF ABC TRANSPORTER"/>
    <property type="match status" value="1"/>
</dbReference>
<evidence type="ECO:0000313" key="7">
    <source>
        <dbReference type="EMBL" id="OOR90104.1"/>
    </source>
</evidence>
<dbReference type="STRING" id="34060.B0181_05530"/>
<evidence type="ECO:0000259" key="6">
    <source>
        <dbReference type="PROSITE" id="PS50928"/>
    </source>
</evidence>
<gene>
    <name evidence="8" type="primary">yejE</name>
    <name evidence="7" type="ORF">B0181_05530</name>
    <name evidence="8" type="ORF">NCTC10293_02324</name>
</gene>
<dbReference type="RefSeq" id="WP_078276505.1">
    <property type="nucleotide sequence ID" value="NZ_CAACXO010000085.1"/>
</dbReference>